<evidence type="ECO:0000313" key="4">
    <source>
        <dbReference type="Proteomes" id="UP001304419"/>
    </source>
</evidence>
<dbReference type="PANTHER" id="PTHR40045:SF1">
    <property type="entry name" value="YQCI_YCGG FAMILY PROTEIN"/>
    <property type="match status" value="1"/>
</dbReference>
<organism evidence="1 3">
    <name type="scientific">Pseudoalteromonas maricaloris</name>
    <dbReference type="NCBI Taxonomy" id="184924"/>
    <lineage>
        <taxon>Bacteria</taxon>
        <taxon>Pseudomonadati</taxon>
        <taxon>Pseudomonadota</taxon>
        <taxon>Gammaproteobacteria</taxon>
        <taxon>Alteromonadales</taxon>
        <taxon>Pseudoalteromonadaceae</taxon>
        <taxon>Pseudoalteromonas</taxon>
    </lineage>
</organism>
<dbReference type="Pfam" id="PF08892">
    <property type="entry name" value="YqcI_YcgG"/>
    <property type="match status" value="1"/>
</dbReference>
<accession>A0A8I2H1M2</accession>
<evidence type="ECO:0000313" key="1">
    <source>
        <dbReference type="EMBL" id="NLR22737.1"/>
    </source>
</evidence>
<reference evidence="1" key="1">
    <citation type="submission" date="2019-10" db="EMBL/GenBank/DDBJ databases">
        <authorList>
            <person name="Paulsen S."/>
        </authorList>
    </citation>
    <scope>NUCLEOTIDE SEQUENCE</scope>
    <source>
        <strain evidence="1">LMG 19692</strain>
    </source>
</reference>
<dbReference type="AlphaFoldDB" id="A0A8I2H1M2"/>
<evidence type="ECO:0000313" key="3">
    <source>
        <dbReference type="Proteomes" id="UP000646877"/>
    </source>
</evidence>
<name>A0A8I2H1M2_9GAMM</name>
<proteinExistence type="predicted"/>
<dbReference type="InterPro" id="IPR014988">
    <property type="entry name" value="Uncharacterised_YqcI/YcgG"/>
</dbReference>
<gene>
    <name evidence="1" type="ORF">F9Y85_15790</name>
    <name evidence="2" type="ORF">R5H13_19245</name>
</gene>
<dbReference type="Proteomes" id="UP001304419">
    <property type="component" value="Chromosome 2"/>
</dbReference>
<keyword evidence="4" id="KW-1185">Reference proteome</keyword>
<sequence length="179" mass="20434">MTPQPELQDSFIDFVNKQQFPCICGGNRAELAFNHVEVLGFGDLTSRHNNFSLITSLYSFVEKVDFDSMKSAAFVAVFEQSQDLDDSDFNKSVWRKLQELQNLVSQSTPRGPHSQSSDCSNNFHFNLDGEPLYITCLSPTSASRNRKFKYPAIVFNLMPQFEVPQSFRVVESHVETHRI</sequence>
<dbReference type="EMBL" id="CP137579">
    <property type="protein sequence ID" value="WOX31083.1"/>
    <property type="molecule type" value="Genomic_DNA"/>
</dbReference>
<evidence type="ECO:0000313" key="2">
    <source>
        <dbReference type="EMBL" id="WOX31083.1"/>
    </source>
</evidence>
<dbReference type="RefSeq" id="WP_193522168.1">
    <property type="nucleotide sequence ID" value="NZ_CBCSDF010000009.1"/>
</dbReference>
<reference evidence="2 4" key="2">
    <citation type="submission" date="2023-10" db="EMBL/GenBank/DDBJ databases">
        <title>To unveil natural product biosynthetic capacity in Pseudoalteromonas.</title>
        <authorList>
            <person name="Wang J."/>
        </authorList>
    </citation>
    <scope>NUCLEOTIDE SEQUENCE [LARGE SCALE GENOMIC DNA]</scope>
    <source>
        <strain evidence="2 4">DSM 15914</strain>
    </source>
</reference>
<dbReference type="Proteomes" id="UP000646877">
    <property type="component" value="Unassembled WGS sequence"/>
</dbReference>
<dbReference type="PANTHER" id="PTHR40045">
    <property type="entry name" value="YCGG FAMILY PROTEIN"/>
    <property type="match status" value="1"/>
</dbReference>
<dbReference type="EMBL" id="WEIA01000010">
    <property type="protein sequence ID" value="NLR22737.1"/>
    <property type="molecule type" value="Genomic_DNA"/>
</dbReference>
<protein>
    <submittedName>
        <fullName evidence="1">YqcI/YcgG family protein</fullName>
    </submittedName>
</protein>